<proteinExistence type="predicted"/>
<reference evidence="2" key="1">
    <citation type="journal article" date="2014" name="Int. J. Syst. Evol. Microbiol.">
        <title>Complete genome sequence of Corynebacterium casei LMG S-19264T (=DSM 44701T), isolated from a smear-ripened cheese.</title>
        <authorList>
            <consortium name="US DOE Joint Genome Institute (JGI-PGF)"/>
            <person name="Walter F."/>
            <person name="Albersmeier A."/>
            <person name="Kalinowski J."/>
            <person name="Ruckert C."/>
        </authorList>
    </citation>
    <scope>NUCLEOTIDE SEQUENCE</scope>
    <source>
        <strain evidence="2">CCM 7897</strain>
    </source>
</reference>
<organism evidence="2 3">
    <name type="scientific">Azorhizobium oxalatiphilum</name>
    <dbReference type="NCBI Taxonomy" id="980631"/>
    <lineage>
        <taxon>Bacteria</taxon>
        <taxon>Pseudomonadati</taxon>
        <taxon>Pseudomonadota</taxon>
        <taxon>Alphaproteobacteria</taxon>
        <taxon>Hyphomicrobiales</taxon>
        <taxon>Xanthobacteraceae</taxon>
        <taxon>Azorhizobium</taxon>
    </lineage>
</organism>
<comment type="caution">
    <text evidence="2">The sequence shown here is derived from an EMBL/GenBank/DDBJ whole genome shotgun (WGS) entry which is preliminary data.</text>
</comment>
<sequence length="161" mass="17281">MTSFFKPFFDDQQQNRQDRTRPPELAPKAKFSQGEDQSRHHQGAGPTGEYGGDRPAENDGSALAMFDGRERLPGTPKGRAEPYWDTPLPQPVTLSYPAGRRLETLADAGTFLSSGDSSLVHSLALQVTGRALADAAATGDPADVAQAGELLGHYLSAVRLM</sequence>
<reference evidence="2" key="2">
    <citation type="submission" date="2020-09" db="EMBL/GenBank/DDBJ databases">
        <authorList>
            <person name="Sun Q."/>
            <person name="Sedlacek I."/>
        </authorList>
    </citation>
    <scope>NUCLEOTIDE SEQUENCE</scope>
    <source>
        <strain evidence="2">CCM 7897</strain>
    </source>
</reference>
<protein>
    <submittedName>
        <fullName evidence="2">Uncharacterized protein</fullName>
    </submittedName>
</protein>
<dbReference type="RefSeq" id="WP_188580446.1">
    <property type="nucleotide sequence ID" value="NZ_BMCT01000004.1"/>
</dbReference>
<evidence type="ECO:0000256" key="1">
    <source>
        <dbReference type="SAM" id="MobiDB-lite"/>
    </source>
</evidence>
<feature type="compositionally biased region" description="Basic and acidic residues" evidence="1">
    <location>
        <begin position="67"/>
        <end position="82"/>
    </location>
</feature>
<dbReference type="EMBL" id="BMCT01000004">
    <property type="protein sequence ID" value="GGF70445.1"/>
    <property type="molecule type" value="Genomic_DNA"/>
</dbReference>
<keyword evidence="3" id="KW-1185">Reference proteome</keyword>
<dbReference type="AlphaFoldDB" id="A0A917C4Z6"/>
<accession>A0A917C4Z6</accession>
<dbReference type="Proteomes" id="UP000606044">
    <property type="component" value="Unassembled WGS sequence"/>
</dbReference>
<name>A0A917C4Z6_9HYPH</name>
<evidence type="ECO:0000313" key="3">
    <source>
        <dbReference type="Proteomes" id="UP000606044"/>
    </source>
</evidence>
<feature type="region of interest" description="Disordered" evidence="1">
    <location>
        <begin position="1"/>
        <end position="90"/>
    </location>
</feature>
<gene>
    <name evidence="2" type="ORF">GCM10007301_32790</name>
</gene>
<evidence type="ECO:0000313" key="2">
    <source>
        <dbReference type="EMBL" id="GGF70445.1"/>
    </source>
</evidence>